<comment type="pathway">
    <text evidence="3 14">Purine metabolism; IMP biosynthesis via de novo pathway; N(1)-(5-phospho-D-ribosyl)glycinamide from 5-phospho-alpha-D-ribose 1-diphosphate: step 2/2.</text>
</comment>
<keyword evidence="5 14" id="KW-0436">Ligase</keyword>
<evidence type="ECO:0000256" key="15">
    <source>
        <dbReference type="PROSITE-ProRule" id="PRU00409"/>
    </source>
</evidence>
<dbReference type="Gene3D" id="3.30.470.20">
    <property type="entry name" value="ATP-grasp fold, B domain"/>
    <property type="match status" value="1"/>
</dbReference>
<evidence type="ECO:0000256" key="11">
    <source>
        <dbReference type="ARBA" id="ARBA00038345"/>
    </source>
</evidence>
<evidence type="ECO:0000256" key="2">
    <source>
        <dbReference type="ARBA" id="ARBA00001946"/>
    </source>
</evidence>
<dbReference type="Gene3D" id="3.30.1490.20">
    <property type="entry name" value="ATP-grasp fold, A domain"/>
    <property type="match status" value="1"/>
</dbReference>
<dbReference type="InterPro" id="IPR020560">
    <property type="entry name" value="PRibGlycinamide_synth_C-dom"/>
</dbReference>
<dbReference type="Gene3D" id="3.40.50.20">
    <property type="match status" value="1"/>
</dbReference>
<protein>
    <recommendedName>
        <fullName evidence="4 14">Phosphoribosylamine--glycine ligase</fullName>
        <ecNumber evidence="4 14">6.3.4.13</ecNumber>
    </recommendedName>
    <alternativeName>
        <fullName evidence="14">GARS</fullName>
    </alternativeName>
    <alternativeName>
        <fullName evidence="12 14">Glycinamide ribonucleotide synthetase</fullName>
    </alternativeName>
    <alternativeName>
        <fullName evidence="13 14">Phosphoribosylglycinamide synthetase</fullName>
    </alternativeName>
</protein>
<dbReference type="GO" id="GO:0046872">
    <property type="term" value="F:metal ion binding"/>
    <property type="evidence" value="ECO:0007669"/>
    <property type="project" value="UniProtKB-KW"/>
</dbReference>
<comment type="similarity">
    <text evidence="11 14">Belongs to the GARS family.</text>
</comment>
<dbReference type="InterPro" id="IPR013815">
    <property type="entry name" value="ATP_grasp_subdomain_1"/>
</dbReference>
<evidence type="ECO:0000256" key="5">
    <source>
        <dbReference type="ARBA" id="ARBA00022598"/>
    </source>
</evidence>
<dbReference type="PANTHER" id="PTHR43472">
    <property type="entry name" value="PHOSPHORIBOSYLAMINE--GLYCINE LIGASE"/>
    <property type="match status" value="1"/>
</dbReference>
<keyword evidence="8 14" id="KW-0658">Purine biosynthesis</keyword>
<keyword evidence="18" id="KW-1185">Reference proteome</keyword>
<dbReference type="InterPro" id="IPR037123">
    <property type="entry name" value="PRibGlycinamide_synth_C_sf"/>
</dbReference>
<dbReference type="Gene3D" id="3.90.600.10">
    <property type="entry name" value="Phosphoribosylglycinamide synthetase, C-terminal domain"/>
    <property type="match status" value="1"/>
</dbReference>
<dbReference type="InterPro" id="IPR020562">
    <property type="entry name" value="PRibGlycinamide_synth_N"/>
</dbReference>
<evidence type="ECO:0000256" key="13">
    <source>
        <dbReference type="ARBA" id="ARBA00042864"/>
    </source>
</evidence>
<feature type="domain" description="ATP-grasp" evidence="16">
    <location>
        <begin position="108"/>
        <end position="314"/>
    </location>
</feature>
<evidence type="ECO:0000256" key="6">
    <source>
        <dbReference type="ARBA" id="ARBA00022723"/>
    </source>
</evidence>
<dbReference type="EMBL" id="CP073355">
    <property type="protein sequence ID" value="URA09995.1"/>
    <property type="molecule type" value="Genomic_DNA"/>
</dbReference>
<dbReference type="SUPFAM" id="SSF52440">
    <property type="entry name" value="PreATP-grasp domain"/>
    <property type="match status" value="1"/>
</dbReference>
<dbReference type="EC" id="6.3.4.13" evidence="4 14"/>
<comment type="catalytic activity">
    <reaction evidence="14">
        <text>5-phospho-beta-D-ribosylamine + glycine + ATP = N(1)-(5-phospho-beta-D-ribosyl)glycinamide + ADP + phosphate + H(+)</text>
        <dbReference type="Rhea" id="RHEA:17453"/>
        <dbReference type="ChEBI" id="CHEBI:15378"/>
        <dbReference type="ChEBI" id="CHEBI:30616"/>
        <dbReference type="ChEBI" id="CHEBI:43474"/>
        <dbReference type="ChEBI" id="CHEBI:57305"/>
        <dbReference type="ChEBI" id="CHEBI:58681"/>
        <dbReference type="ChEBI" id="CHEBI:143788"/>
        <dbReference type="ChEBI" id="CHEBI:456216"/>
        <dbReference type="EC" id="6.3.4.13"/>
    </reaction>
</comment>
<evidence type="ECO:0000256" key="10">
    <source>
        <dbReference type="ARBA" id="ARBA00023211"/>
    </source>
</evidence>
<organism evidence="17 18">
    <name type="scientific">Thermospira aquatica</name>
    <dbReference type="NCBI Taxonomy" id="2828656"/>
    <lineage>
        <taxon>Bacteria</taxon>
        <taxon>Pseudomonadati</taxon>
        <taxon>Spirochaetota</taxon>
        <taxon>Spirochaetia</taxon>
        <taxon>Brevinematales</taxon>
        <taxon>Thermospiraceae</taxon>
        <taxon>Thermospira</taxon>
    </lineage>
</organism>
<dbReference type="GO" id="GO:0009113">
    <property type="term" value="P:purine nucleobase biosynthetic process"/>
    <property type="evidence" value="ECO:0007669"/>
    <property type="project" value="InterPro"/>
</dbReference>
<dbReference type="Proteomes" id="UP001056539">
    <property type="component" value="Chromosome"/>
</dbReference>
<dbReference type="Pfam" id="PF01071">
    <property type="entry name" value="GARS_A"/>
    <property type="match status" value="1"/>
</dbReference>
<evidence type="ECO:0000256" key="8">
    <source>
        <dbReference type="ARBA" id="ARBA00022755"/>
    </source>
</evidence>
<dbReference type="PROSITE" id="PS00184">
    <property type="entry name" value="GARS"/>
    <property type="match status" value="1"/>
</dbReference>
<dbReference type="Pfam" id="PF02843">
    <property type="entry name" value="GARS_C"/>
    <property type="match status" value="1"/>
</dbReference>
<proteinExistence type="inferred from homology"/>
<dbReference type="InterPro" id="IPR011761">
    <property type="entry name" value="ATP-grasp"/>
</dbReference>
<dbReference type="GO" id="GO:0006189">
    <property type="term" value="P:'de novo' IMP biosynthetic process"/>
    <property type="evidence" value="ECO:0007669"/>
    <property type="project" value="UniProtKB-UniRule"/>
</dbReference>
<dbReference type="Pfam" id="PF02844">
    <property type="entry name" value="GARS_N"/>
    <property type="match status" value="1"/>
</dbReference>
<dbReference type="AlphaFoldDB" id="A0AAX3BCJ3"/>
<dbReference type="SMART" id="SM01210">
    <property type="entry name" value="GARS_C"/>
    <property type="match status" value="1"/>
</dbReference>
<dbReference type="HAMAP" id="MF_00138">
    <property type="entry name" value="GARS"/>
    <property type="match status" value="1"/>
</dbReference>
<dbReference type="KEGG" id="taqu:KDW03_11015"/>
<dbReference type="SUPFAM" id="SSF56059">
    <property type="entry name" value="Glutathione synthetase ATP-binding domain-like"/>
    <property type="match status" value="1"/>
</dbReference>
<evidence type="ECO:0000256" key="14">
    <source>
        <dbReference type="HAMAP-Rule" id="MF_00138"/>
    </source>
</evidence>
<evidence type="ECO:0000256" key="4">
    <source>
        <dbReference type="ARBA" id="ARBA00013255"/>
    </source>
</evidence>
<evidence type="ECO:0000256" key="3">
    <source>
        <dbReference type="ARBA" id="ARBA00005174"/>
    </source>
</evidence>
<dbReference type="GO" id="GO:0005524">
    <property type="term" value="F:ATP binding"/>
    <property type="evidence" value="ECO:0007669"/>
    <property type="project" value="UniProtKB-UniRule"/>
</dbReference>
<dbReference type="SMART" id="SM01209">
    <property type="entry name" value="GARS_A"/>
    <property type="match status" value="1"/>
</dbReference>
<reference evidence="17" key="2">
    <citation type="submission" date="2022-06" db="EMBL/GenBank/DDBJ databases">
        <title>Thermospira aquatica gen. nov., sp. nov.</title>
        <authorList>
            <person name="Ben Ali Gam Z."/>
            <person name="Labat M."/>
        </authorList>
    </citation>
    <scope>NUCLEOTIDE SEQUENCE</scope>
    <source>
        <strain evidence="17">F1F22</strain>
    </source>
</reference>
<dbReference type="InterPro" id="IPR020559">
    <property type="entry name" value="PRibGlycinamide_synth_CS"/>
</dbReference>
<reference evidence="17" key="1">
    <citation type="submission" date="2021-04" db="EMBL/GenBank/DDBJ databases">
        <authorList>
            <person name="Postec A."/>
        </authorList>
    </citation>
    <scope>NUCLEOTIDE SEQUENCE</scope>
    <source>
        <strain evidence="17">F1F22</strain>
    </source>
</reference>
<dbReference type="InterPro" id="IPR020561">
    <property type="entry name" value="PRibGlycinamid_synth_ATP-grasp"/>
</dbReference>
<dbReference type="SUPFAM" id="SSF51246">
    <property type="entry name" value="Rudiment single hybrid motif"/>
    <property type="match status" value="1"/>
</dbReference>
<keyword evidence="10" id="KW-0464">Manganese</keyword>
<dbReference type="PROSITE" id="PS50975">
    <property type="entry name" value="ATP_GRASP"/>
    <property type="match status" value="1"/>
</dbReference>
<keyword evidence="6" id="KW-0479">Metal-binding</keyword>
<dbReference type="InterPro" id="IPR000115">
    <property type="entry name" value="PRibGlycinamide_synth"/>
</dbReference>
<gene>
    <name evidence="14 17" type="primary">purD</name>
    <name evidence="17" type="ORF">KDW03_11015</name>
</gene>
<evidence type="ECO:0000313" key="18">
    <source>
        <dbReference type="Proteomes" id="UP001056539"/>
    </source>
</evidence>
<keyword evidence="9 15" id="KW-0067">ATP-binding</keyword>
<dbReference type="RefSeq" id="WP_271435126.1">
    <property type="nucleotide sequence ID" value="NZ_CP073355.1"/>
</dbReference>
<dbReference type="InterPro" id="IPR011054">
    <property type="entry name" value="Rudment_hybrid_motif"/>
</dbReference>
<evidence type="ECO:0000313" key="17">
    <source>
        <dbReference type="EMBL" id="URA09995.1"/>
    </source>
</evidence>
<evidence type="ECO:0000256" key="12">
    <source>
        <dbReference type="ARBA" id="ARBA00042242"/>
    </source>
</evidence>
<dbReference type="FunFam" id="3.30.470.20:FF:000018">
    <property type="entry name" value="Trifunctional purine biosynthetic protein adenosine-3"/>
    <property type="match status" value="1"/>
</dbReference>
<dbReference type="FunFam" id="3.90.600.10:FF:000001">
    <property type="entry name" value="Trifunctional purine biosynthetic protein adenosine-3"/>
    <property type="match status" value="1"/>
</dbReference>
<evidence type="ECO:0000256" key="1">
    <source>
        <dbReference type="ARBA" id="ARBA00001936"/>
    </source>
</evidence>
<comment type="cofactor">
    <cofactor evidence="1">
        <name>Mn(2+)</name>
        <dbReference type="ChEBI" id="CHEBI:29035"/>
    </cofactor>
</comment>
<accession>A0AAX3BCJ3</accession>
<name>A0AAX3BCJ3_9SPIR</name>
<dbReference type="PANTHER" id="PTHR43472:SF1">
    <property type="entry name" value="PHOSPHORIBOSYLAMINE--GLYCINE LIGASE, CHLOROPLASTIC"/>
    <property type="match status" value="1"/>
</dbReference>
<keyword evidence="7 15" id="KW-0547">Nucleotide-binding</keyword>
<dbReference type="NCBIfam" id="TIGR00877">
    <property type="entry name" value="purD"/>
    <property type="match status" value="1"/>
</dbReference>
<dbReference type="GO" id="GO:0004637">
    <property type="term" value="F:phosphoribosylamine-glycine ligase activity"/>
    <property type="evidence" value="ECO:0007669"/>
    <property type="project" value="UniProtKB-UniRule"/>
</dbReference>
<evidence type="ECO:0000256" key="9">
    <source>
        <dbReference type="ARBA" id="ARBA00022840"/>
    </source>
</evidence>
<evidence type="ECO:0000256" key="7">
    <source>
        <dbReference type="ARBA" id="ARBA00022741"/>
    </source>
</evidence>
<dbReference type="InterPro" id="IPR016185">
    <property type="entry name" value="PreATP-grasp_dom_sf"/>
</dbReference>
<evidence type="ECO:0000259" key="16">
    <source>
        <dbReference type="PROSITE" id="PS50975"/>
    </source>
</evidence>
<sequence>MRVLLLGGGGREAAMAWSITRSSRLSKLYICPGNGGTHQYGTNVEIPLEPPFEMLVKFIQQEKIEMVIVGPEAPLVAGVVDELRKHKIKVFGPKKAAARLEGSKVFMKEFLARHGIPTAYFQVFSRPEDAYRYVEKQNRAFVVKTDGLAAGKGVTVARTKDETMDAIRRMMVDREFGDAGNRIILEDRLDGVEVSVFVVSDGKHFHWLASAQDHKRLLDNDEGPNTGGMGAYAPVPFLDQKMKEIITLNIIEPTIMGLKKEGYPYTGVLYFGLMLTQYGPSVLEYNVRFGDPEAQVILPLMKTSFLDLACATVEEKLHEFQIDFYPGYCVTVVLASEGYPGAYKKGVPIKGDLSTEVDCLVFHAGTKLVAPGQWVTSGGRVLCVTAISSTLSRAIDRAYEKVAKISFDGMQYRKDIGKKGIVMR</sequence>
<comment type="cofactor">
    <cofactor evidence="2">
        <name>Mg(2+)</name>
        <dbReference type="ChEBI" id="CHEBI:18420"/>
    </cofactor>
</comment>